<dbReference type="Proteomes" id="UP000037397">
    <property type="component" value="Unassembled WGS sequence"/>
</dbReference>
<dbReference type="PROSITE" id="PS51257">
    <property type="entry name" value="PROKAR_LIPOPROTEIN"/>
    <property type="match status" value="1"/>
</dbReference>
<evidence type="ECO:0000256" key="2">
    <source>
        <dbReference type="SAM" id="SignalP"/>
    </source>
</evidence>
<keyword evidence="4" id="KW-1185">Reference proteome</keyword>
<reference evidence="4" key="1">
    <citation type="submission" date="2015-03" db="EMBL/GenBank/DDBJ databases">
        <title>Luteipulveratus halotolerans sp. nov., a novel actinobacterium (Dermacoccaceae) from Sarawak, Malaysia.</title>
        <authorList>
            <person name="Juboi H."/>
            <person name="Basik A."/>
            <person name="Shamsul S.S."/>
            <person name="Arnold P."/>
            <person name="Schmitt E.K."/>
            <person name="Sanglier J.-J."/>
            <person name="Yeo T."/>
        </authorList>
    </citation>
    <scope>NUCLEOTIDE SEQUENCE [LARGE SCALE GENOMIC DNA]</scope>
    <source>
        <strain evidence="4">C296001</strain>
    </source>
</reference>
<gene>
    <name evidence="3" type="ORF">VV01_01565</name>
</gene>
<dbReference type="OrthoDB" id="3874174at2"/>
<feature type="region of interest" description="Disordered" evidence="1">
    <location>
        <begin position="27"/>
        <end position="100"/>
    </location>
</feature>
<comment type="caution">
    <text evidence="3">The sequence shown here is derived from an EMBL/GenBank/DDBJ whole genome shotgun (WGS) entry which is preliminary data.</text>
</comment>
<accession>A0A0L6CEA1</accession>
<protein>
    <recommendedName>
        <fullName evidence="5">DUF4352 domain-containing protein</fullName>
    </recommendedName>
</protein>
<evidence type="ECO:0000256" key="1">
    <source>
        <dbReference type="SAM" id="MobiDB-lite"/>
    </source>
</evidence>
<feature type="chain" id="PRO_5038990003" description="DUF4352 domain-containing protein" evidence="2">
    <location>
        <begin position="26"/>
        <end position="229"/>
    </location>
</feature>
<evidence type="ECO:0008006" key="5">
    <source>
        <dbReference type="Google" id="ProtNLM"/>
    </source>
</evidence>
<sequence length="229" mass="23141">MPRSSRRARAAVLAVALGGALGLSACSDDASVSAPASTAAQTSAAAPSSSAETPAATSAAPTSESAAPVEESTTTSTTAASPTTSASKGDMKVTPSGTTLKVGQPALIETRDGELFRVTPKTLAAAPDSDYAAANLDKADGTMYYLTFDVSNVGDVEGHVNRRYLHPKTDAGGMMGPKVLYGSTPACKGTAGDLAPGATQTNCYIYQIDGAPITDVEYAGSPQKLTWTK</sequence>
<evidence type="ECO:0000313" key="3">
    <source>
        <dbReference type="EMBL" id="KNX36132.1"/>
    </source>
</evidence>
<name>A0A0L6CEA1_9MICO</name>
<keyword evidence="2" id="KW-0732">Signal</keyword>
<proteinExistence type="predicted"/>
<dbReference type="EMBL" id="LAIR01000002">
    <property type="protein sequence ID" value="KNX36132.1"/>
    <property type="molecule type" value="Genomic_DNA"/>
</dbReference>
<feature type="signal peptide" evidence="2">
    <location>
        <begin position="1"/>
        <end position="25"/>
    </location>
</feature>
<dbReference type="RefSeq" id="WP_050668350.1">
    <property type="nucleotide sequence ID" value="NZ_LAIR01000002.1"/>
</dbReference>
<evidence type="ECO:0000313" key="4">
    <source>
        <dbReference type="Proteomes" id="UP000037397"/>
    </source>
</evidence>
<feature type="compositionally biased region" description="Low complexity" evidence="1">
    <location>
        <begin position="27"/>
        <end position="87"/>
    </location>
</feature>
<organism evidence="3 4">
    <name type="scientific">Luteipulveratus halotolerans</name>
    <dbReference type="NCBI Taxonomy" id="1631356"/>
    <lineage>
        <taxon>Bacteria</taxon>
        <taxon>Bacillati</taxon>
        <taxon>Actinomycetota</taxon>
        <taxon>Actinomycetes</taxon>
        <taxon>Micrococcales</taxon>
        <taxon>Dermacoccaceae</taxon>
        <taxon>Luteipulveratus</taxon>
    </lineage>
</organism>
<dbReference type="AlphaFoldDB" id="A0A0L6CEA1"/>
<dbReference type="STRING" id="1631356.VV01_01565"/>